<dbReference type="EMBL" id="JXTC01000096">
    <property type="protein sequence ID" value="PON89274.1"/>
    <property type="molecule type" value="Genomic_DNA"/>
</dbReference>
<feature type="non-terminal residue" evidence="1">
    <location>
        <position position="1"/>
    </location>
</feature>
<gene>
    <name evidence="1" type="ORF">TorRG33x02_149450</name>
</gene>
<reference evidence="2" key="1">
    <citation type="submission" date="2016-06" db="EMBL/GenBank/DDBJ databases">
        <title>Parallel loss of symbiosis genes in relatives of nitrogen-fixing non-legume Parasponia.</title>
        <authorList>
            <person name="Van Velzen R."/>
            <person name="Holmer R."/>
            <person name="Bu F."/>
            <person name="Rutten L."/>
            <person name="Van Zeijl A."/>
            <person name="Liu W."/>
            <person name="Santuari L."/>
            <person name="Cao Q."/>
            <person name="Sharma T."/>
            <person name="Shen D."/>
            <person name="Roswanjaya Y."/>
            <person name="Wardhani T."/>
            <person name="Kalhor M.S."/>
            <person name="Jansen J."/>
            <person name="Van den Hoogen J."/>
            <person name="Gungor B."/>
            <person name="Hartog M."/>
            <person name="Hontelez J."/>
            <person name="Verver J."/>
            <person name="Yang W.-C."/>
            <person name="Schijlen E."/>
            <person name="Repin R."/>
            <person name="Schilthuizen M."/>
            <person name="Schranz E."/>
            <person name="Heidstra R."/>
            <person name="Miyata K."/>
            <person name="Fedorova E."/>
            <person name="Kohlen W."/>
            <person name="Bisseling T."/>
            <person name="Smit S."/>
            <person name="Geurts R."/>
        </authorList>
    </citation>
    <scope>NUCLEOTIDE SEQUENCE [LARGE SCALE GENOMIC DNA]</scope>
    <source>
        <strain evidence="2">cv. RG33-2</strain>
    </source>
</reference>
<name>A0A2P5EUR3_TREOI</name>
<protein>
    <submittedName>
        <fullName evidence="1">Uncharacterized protein</fullName>
    </submittedName>
</protein>
<keyword evidence="2" id="KW-1185">Reference proteome</keyword>
<proteinExistence type="predicted"/>
<accession>A0A2P5EUR3</accession>
<dbReference type="Proteomes" id="UP000237000">
    <property type="component" value="Unassembled WGS sequence"/>
</dbReference>
<evidence type="ECO:0000313" key="2">
    <source>
        <dbReference type="Proteomes" id="UP000237000"/>
    </source>
</evidence>
<dbReference type="OrthoDB" id="10526312at2759"/>
<evidence type="ECO:0000313" key="1">
    <source>
        <dbReference type="EMBL" id="PON89274.1"/>
    </source>
</evidence>
<dbReference type="InParanoid" id="A0A2P5EUR3"/>
<comment type="caution">
    <text evidence="1">The sequence shown here is derived from an EMBL/GenBank/DDBJ whole genome shotgun (WGS) entry which is preliminary data.</text>
</comment>
<dbReference type="AlphaFoldDB" id="A0A2P5EUR3"/>
<organism evidence="1 2">
    <name type="scientific">Trema orientale</name>
    <name type="common">Charcoal tree</name>
    <name type="synonym">Celtis orientalis</name>
    <dbReference type="NCBI Taxonomy" id="63057"/>
    <lineage>
        <taxon>Eukaryota</taxon>
        <taxon>Viridiplantae</taxon>
        <taxon>Streptophyta</taxon>
        <taxon>Embryophyta</taxon>
        <taxon>Tracheophyta</taxon>
        <taxon>Spermatophyta</taxon>
        <taxon>Magnoliopsida</taxon>
        <taxon>eudicotyledons</taxon>
        <taxon>Gunneridae</taxon>
        <taxon>Pentapetalae</taxon>
        <taxon>rosids</taxon>
        <taxon>fabids</taxon>
        <taxon>Rosales</taxon>
        <taxon>Cannabaceae</taxon>
        <taxon>Trema</taxon>
    </lineage>
</organism>
<sequence>HSSIPASRGVLNSHWVLILRSLYFSGRCHHRINALNPDGLFKEGLADAGLRKPSCDFEVAIDPASEVQIRELCRILEICHRLTTSSGYVSHYLSLEAIQVFP</sequence>